<reference evidence="2" key="1">
    <citation type="submission" date="2020-05" db="EMBL/GenBank/DDBJ databases">
        <authorList>
            <person name="Zhu T."/>
            <person name="Keshari N."/>
            <person name="Lu X."/>
        </authorList>
    </citation>
    <scope>NUCLEOTIDE SEQUENCE</scope>
    <source>
        <strain evidence="2">NK1-22</strain>
    </source>
</reference>
<feature type="transmembrane region" description="Helical" evidence="1">
    <location>
        <begin position="92"/>
        <end position="112"/>
    </location>
</feature>
<dbReference type="Pfam" id="PF25937">
    <property type="entry name" value="DUF7980"/>
    <property type="match status" value="1"/>
</dbReference>
<dbReference type="AlphaFoldDB" id="A0AA96Y6R3"/>
<sequence>MLRRWLKKLRGGLVFGIGYMLSPLSWWNDLVFNLPVAYGFGYVVSRFAPETLIPCTIAGYWLSNVLGILMMQWGVIDVVQNQPRPRHLKRELLTSLATSTVYTVVILALVQFNVLQLPELIADDGSINLRPLMSWLDSVWS</sequence>
<evidence type="ECO:0000313" key="2">
    <source>
        <dbReference type="EMBL" id="WOB45887.1"/>
    </source>
</evidence>
<gene>
    <name evidence="2" type="ORF">HNI00_18460</name>
</gene>
<feature type="transmembrane region" description="Helical" evidence="1">
    <location>
        <begin position="12"/>
        <end position="31"/>
    </location>
</feature>
<protein>
    <submittedName>
        <fullName evidence="2">Uncharacterized protein</fullName>
    </submittedName>
</protein>
<feature type="transmembrane region" description="Helical" evidence="1">
    <location>
        <begin position="51"/>
        <end position="71"/>
    </location>
</feature>
<proteinExistence type="predicted"/>
<keyword evidence="1" id="KW-0812">Transmembrane</keyword>
<dbReference type="KEGG" id="tog:HNI00_18460"/>
<accession>A0AA96Y6R3</accession>
<keyword evidence="1" id="KW-0472">Membrane</keyword>
<organism evidence="2">
    <name type="scientific">Thermoleptolyngbya oregonensis NK1-22</name>
    <dbReference type="NCBI Taxonomy" id="2547457"/>
    <lineage>
        <taxon>Bacteria</taxon>
        <taxon>Bacillati</taxon>
        <taxon>Cyanobacteriota</taxon>
        <taxon>Cyanophyceae</taxon>
        <taxon>Oculatellales</taxon>
        <taxon>Oculatellaceae</taxon>
        <taxon>Thermoleptolyngbya</taxon>
    </lineage>
</organism>
<dbReference type="InterPro" id="IPR058286">
    <property type="entry name" value="DUF7980"/>
</dbReference>
<keyword evidence="1" id="KW-1133">Transmembrane helix</keyword>
<dbReference type="EMBL" id="CP053540">
    <property type="protein sequence ID" value="WOB45887.1"/>
    <property type="molecule type" value="Genomic_DNA"/>
</dbReference>
<evidence type="ECO:0000256" key="1">
    <source>
        <dbReference type="SAM" id="Phobius"/>
    </source>
</evidence>
<name>A0AA96Y6R3_9CYAN</name>